<evidence type="ECO:0000313" key="2">
    <source>
        <dbReference type="Proteomes" id="UP000603434"/>
    </source>
</evidence>
<dbReference type="EMBL" id="JACNJH010000085">
    <property type="protein sequence ID" value="MBC8360371.1"/>
    <property type="molecule type" value="Genomic_DNA"/>
</dbReference>
<accession>A0A8J6NPA2</accession>
<proteinExistence type="predicted"/>
<name>A0A8J6NPA2_9BACT</name>
<organism evidence="1 2">
    <name type="scientific">Candidatus Desulfatibia profunda</name>
    <dbReference type="NCBI Taxonomy" id="2841695"/>
    <lineage>
        <taxon>Bacteria</taxon>
        <taxon>Pseudomonadati</taxon>
        <taxon>Thermodesulfobacteriota</taxon>
        <taxon>Desulfobacteria</taxon>
        <taxon>Desulfobacterales</taxon>
        <taxon>Desulfobacterales incertae sedis</taxon>
        <taxon>Candidatus Desulfatibia</taxon>
    </lineage>
</organism>
<gene>
    <name evidence="1" type="ORF">H8E23_03090</name>
</gene>
<protein>
    <submittedName>
        <fullName evidence="1">Uncharacterized protein</fullName>
    </submittedName>
</protein>
<sequence>MAWLRIDLTKEQIAGGDIDNILKELDFISHKNRGEISENFCVFCSKETPAGRSLYFSPDTGRYTSRIIANYYWTACEEPSENDIDYLLFPTAGSICWSLLKS</sequence>
<evidence type="ECO:0000313" key="1">
    <source>
        <dbReference type="EMBL" id="MBC8360371.1"/>
    </source>
</evidence>
<dbReference type="AlphaFoldDB" id="A0A8J6NPA2"/>
<comment type="caution">
    <text evidence="1">The sequence shown here is derived from an EMBL/GenBank/DDBJ whole genome shotgun (WGS) entry which is preliminary data.</text>
</comment>
<reference evidence="1 2" key="1">
    <citation type="submission" date="2020-08" db="EMBL/GenBank/DDBJ databases">
        <title>Bridging the membrane lipid divide: bacteria of the FCB group superphylum have the potential to synthesize archaeal ether lipids.</title>
        <authorList>
            <person name="Villanueva L."/>
            <person name="Von Meijenfeldt F.A.B."/>
            <person name="Westbye A.B."/>
            <person name="Yadav S."/>
            <person name="Hopmans E.C."/>
            <person name="Dutilh B.E."/>
            <person name="Sinninghe Damste J.S."/>
        </authorList>
    </citation>
    <scope>NUCLEOTIDE SEQUENCE [LARGE SCALE GENOMIC DNA]</scope>
    <source>
        <strain evidence="1">NIOZ-UU30</strain>
    </source>
</reference>
<dbReference type="Proteomes" id="UP000603434">
    <property type="component" value="Unassembled WGS sequence"/>
</dbReference>